<feature type="transmembrane region" description="Helical" evidence="12">
    <location>
        <begin position="280"/>
        <end position="300"/>
    </location>
</feature>
<evidence type="ECO:0000313" key="16">
    <source>
        <dbReference type="Proteomes" id="UP001139336"/>
    </source>
</evidence>
<evidence type="ECO:0000256" key="10">
    <source>
        <dbReference type="ARBA" id="ARBA00023455"/>
    </source>
</evidence>
<feature type="domain" description="ABC transmembrane type-1" evidence="14">
    <location>
        <begin position="51"/>
        <end position="285"/>
    </location>
</feature>
<dbReference type="Pfam" id="PF00664">
    <property type="entry name" value="ABC_membrane"/>
    <property type="match status" value="1"/>
</dbReference>
<dbReference type="SUPFAM" id="SSF90123">
    <property type="entry name" value="ABC transporter transmembrane region"/>
    <property type="match status" value="1"/>
</dbReference>
<dbReference type="PROSITE" id="PS00211">
    <property type="entry name" value="ABC_TRANSPORTER_1"/>
    <property type="match status" value="1"/>
</dbReference>
<dbReference type="GO" id="GO:0016887">
    <property type="term" value="F:ATP hydrolysis activity"/>
    <property type="evidence" value="ECO:0007669"/>
    <property type="project" value="InterPro"/>
</dbReference>
<accession>A0A9X1QRD5</accession>
<dbReference type="GO" id="GO:0005524">
    <property type="term" value="F:ATP binding"/>
    <property type="evidence" value="ECO:0007669"/>
    <property type="project" value="UniProtKB-KW"/>
</dbReference>
<dbReference type="SUPFAM" id="SSF52540">
    <property type="entry name" value="P-loop containing nucleoside triphosphate hydrolases"/>
    <property type="match status" value="1"/>
</dbReference>
<dbReference type="PROSITE" id="PS50929">
    <property type="entry name" value="ABC_TM1F"/>
    <property type="match status" value="1"/>
</dbReference>
<dbReference type="InterPro" id="IPR027417">
    <property type="entry name" value="P-loop_NTPase"/>
</dbReference>
<keyword evidence="5 12" id="KW-0812">Transmembrane</keyword>
<comment type="caution">
    <text evidence="15">The sequence shown here is derived from an EMBL/GenBank/DDBJ whole genome shotgun (WGS) entry which is preliminary data.</text>
</comment>
<sequence>MSVSPDSRSAQQSPLGAAPAEAPGSPPAQEEMSTDWAALGRILQPVRSQMILAFALVFVSSAIRLLPVVAISEIALHYGELSTRGVYGWVIAAAVGLVLGQLVYMMVTGWCHRIEAQFRGALRARVIRHLSRVPLGWFSSTNSGTVKKTVSEDVATLHAIVAHSPSDAASALALPVTSIVLLFWYDWRFAIGILLWLVLVLGVFKLLSSSSMREATEQYMTAQSRMSQALIELVQGIAVVKNFGVTSSTGVFSRYESTLKHFLTWTRRWMLTTGRPQSTMLALFFPTGMLAPVVGLAWALSAWGGNEPTRLVPLIVIGLGLTTGIITLVPLAGLIAQGGEAAKRLDEVLQSPALEVSDTPVALPDGPLDIRFENVTFGYHPEHPVIRDLSVEIPAGSVTALVGPSGSGKSTLTRLVARFYDPQQGRVLLGGVDVREADDTDVLAHLAIVEQSIGVIHGTARENIALGLPDASEADIIRAAQAARIHERILALPEGYDTMLGEGGAYLSGGERQRITLARAFLRDAPVLLLDEATAYADPHSERDIQLALADLARGRTVLVIAHRLSTVTGVDRILVIDDGRIAESGTHDELLAAGGLYSTLWEAQQ</sequence>
<dbReference type="FunFam" id="3.40.50.300:FF:000221">
    <property type="entry name" value="Multidrug ABC transporter ATP-binding protein"/>
    <property type="match status" value="1"/>
</dbReference>
<dbReference type="SMART" id="SM00382">
    <property type="entry name" value="AAA"/>
    <property type="match status" value="1"/>
</dbReference>
<evidence type="ECO:0000259" key="13">
    <source>
        <dbReference type="PROSITE" id="PS50893"/>
    </source>
</evidence>
<dbReference type="RefSeq" id="WP_236119487.1">
    <property type="nucleotide sequence ID" value="NZ_JAKGSI010000004.1"/>
</dbReference>
<comment type="similarity">
    <text evidence="10">Belongs to the ABC transporter superfamily. Siderophore-Fe(3+) uptake transporter (SIUT) (TC 3.A.1.21) family.</text>
</comment>
<keyword evidence="16" id="KW-1185">Reference proteome</keyword>
<evidence type="ECO:0000256" key="11">
    <source>
        <dbReference type="SAM" id="MobiDB-lite"/>
    </source>
</evidence>
<evidence type="ECO:0000256" key="5">
    <source>
        <dbReference type="ARBA" id="ARBA00022692"/>
    </source>
</evidence>
<dbReference type="InterPro" id="IPR003593">
    <property type="entry name" value="AAA+_ATPase"/>
</dbReference>
<evidence type="ECO:0000256" key="9">
    <source>
        <dbReference type="ARBA" id="ARBA00023136"/>
    </source>
</evidence>
<organism evidence="15 16">
    <name type="scientific">Corynebacterium uropygiale</name>
    <dbReference type="NCBI Taxonomy" id="1775911"/>
    <lineage>
        <taxon>Bacteria</taxon>
        <taxon>Bacillati</taxon>
        <taxon>Actinomycetota</taxon>
        <taxon>Actinomycetes</taxon>
        <taxon>Mycobacteriales</taxon>
        <taxon>Corynebacteriaceae</taxon>
        <taxon>Corynebacterium</taxon>
    </lineage>
</organism>
<dbReference type="InterPro" id="IPR036640">
    <property type="entry name" value="ABC1_TM_sf"/>
</dbReference>
<feature type="compositionally biased region" description="Polar residues" evidence="11">
    <location>
        <begin position="1"/>
        <end position="12"/>
    </location>
</feature>
<proteinExistence type="inferred from homology"/>
<dbReference type="Pfam" id="PF00005">
    <property type="entry name" value="ABC_tran"/>
    <property type="match status" value="1"/>
</dbReference>
<feature type="transmembrane region" description="Helical" evidence="12">
    <location>
        <begin position="312"/>
        <end position="336"/>
    </location>
</feature>
<evidence type="ECO:0000256" key="7">
    <source>
        <dbReference type="ARBA" id="ARBA00022840"/>
    </source>
</evidence>
<dbReference type="PANTHER" id="PTHR43394:SF1">
    <property type="entry name" value="ATP-BINDING CASSETTE SUB-FAMILY B MEMBER 10, MITOCHONDRIAL"/>
    <property type="match status" value="1"/>
</dbReference>
<evidence type="ECO:0000256" key="2">
    <source>
        <dbReference type="ARBA" id="ARBA00022448"/>
    </source>
</evidence>
<feature type="transmembrane region" description="Helical" evidence="12">
    <location>
        <begin position="51"/>
        <end position="74"/>
    </location>
</feature>
<dbReference type="InterPro" id="IPR011527">
    <property type="entry name" value="ABC1_TM_dom"/>
</dbReference>
<evidence type="ECO:0000256" key="4">
    <source>
        <dbReference type="ARBA" id="ARBA00022519"/>
    </source>
</evidence>
<dbReference type="Gene3D" id="1.20.1560.10">
    <property type="entry name" value="ABC transporter type 1, transmembrane domain"/>
    <property type="match status" value="1"/>
</dbReference>
<evidence type="ECO:0000256" key="3">
    <source>
        <dbReference type="ARBA" id="ARBA00022475"/>
    </source>
</evidence>
<dbReference type="InterPro" id="IPR039421">
    <property type="entry name" value="Type_1_exporter"/>
</dbReference>
<reference evidence="15" key="1">
    <citation type="submission" date="2022-01" db="EMBL/GenBank/DDBJ databases">
        <title>Corynebacterium sp. nov isolated from isolated from the feces of the greater white-fronted geese (Anser albifrons) at Poyang Lake, PR China.</title>
        <authorList>
            <person name="Liu Q."/>
        </authorList>
    </citation>
    <scope>NUCLEOTIDE SEQUENCE</scope>
    <source>
        <strain evidence="15">JCM 32435</strain>
    </source>
</reference>
<evidence type="ECO:0000256" key="8">
    <source>
        <dbReference type="ARBA" id="ARBA00022989"/>
    </source>
</evidence>
<keyword evidence="6" id="KW-0547">Nucleotide-binding</keyword>
<evidence type="ECO:0000256" key="1">
    <source>
        <dbReference type="ARBA" id="ARBA00004429"/>
    </source>
</evidence>
<evidence type="ECO:0000313" key="15">
    <source>
        <dbReference type="EMBL" id="MCF4007351.1"/>
    </source>
</evidence>
<dbReference type="AlphaFoldDB" id="A0A9X1QRD5"/>
<feature type="compositionally biased region" description="Low complexity" evidence="11">
    <location>
        <begin position="13"/>
        <end position="23"/>
    </location>
</feature>
<evidence type="ECO:0000256" key="6">
    <source>
        <dbReference type="ARBA" id="ARBA00022741"/>
    </source>
</evidence>
<feature type="region of interest" description="Disordered" evidence="11">
    <location>
        <begin position="1"/>
        <end position="31"/>
    </location>
</feature>
<dbReference type="PANTHER" id="PTHR43394">
    <property type="entry name" value="ATP-DEPENDENT PERMEASE MDL1, MITOCHONDRIAL"/>
    <property type="match status" value="1"/>
</dbReference>
<feature type="transmembrane region" description="Helical" evidence="12">
    <location>
        <begin position="86"/>
        <end position="107"/>
    </location>
</feature>
<dbReference type="Gene3D" id="3.40.50.300">
    <property type="entry name" value="P-loop containing nucleotide triphosphate hydrolases"/>
    <property type="match status" value="1"/>
</dbReference>
<feature type="domain" description="ABC transporter" evidence="13">
    <location>
        <begin position="370"/>
        <end position="604"/>
    </location>
</feature>
<gene>
    <name evidence="15" type="ORF">L1O03_09230</name>
</gene>
<keyword evidence="8 12" id="KW-1133">Transmembrane helix</keyword>
<dbReference type="EMBL" id="JAKGSI010000004">
    <property type="protein sequence ID" value="MCF4007351.1"/>
    <property type="molecule type" value="Genomic_DNA"/>
</dbReference>
<keyword evidence="2" id="KW-0813">Transport</keyword>
<keyword evidence="7 15" id="KW-0067">ATP-binding</keyword>
<keyword evidence="4" id="KW-0997">Cell inner membrane</keyword>
<comment type="subcellular location">
    <subcellularLocation>
        <location evidence="1">Cell inner membrane</location>
        <topology evidence="1">Multi-pass membrane protein</topology>
    </subcellularLocation>
</comment>
<feature type="transmembrane region" description="Helical" evidence="12">
    <location>
        <begin position="191"/>
        <end position="208"/>
    </location>
</feature>
<keyword evidence="3" id="KW-1003">Cell membrane</keyword>
<keyword evidence="9 12" id="KW-0472">Membrane</keyword>
<evidence type="ECO:0000256" key="12">
    <source>
        <dbReference type="SAM" id="Phobius"/>
    </source>
</evidence>
<dbReference type="Proteomes" id="UP001139336">
    <property type="component" value="Unassembled WGS sequence"/>
</dbReference>
<dbReference type="InterPro" id="IPR003439">
    <property type="entry name" value="ABC_transporter-like_ATP-bd"/>
</dbReference>
<dbReference type="GO" id="GO:0015421">
    <property type="term" value="F:ABC-type oligopeptide transporter activity"/>
    <property type="evidence" value="ECO:0007669"/>
    <property type="project" value="TreeGrafter"/>
</dbReference>
<protein>
    <submittedName>
        <fullName evidence="15">ABC transporter ATP-binding protein/permease</fullName>
    </submittedName>
</protein>
<evidence type="ECO:0000259" key="14">
    <source>
        <dbReference type="PROSITE" id="PS50929"/>
    </source>
</evidence>
<dbReference type="PROSITE" id="PS50893">
    <property type="entry name" value="ABC_TRANSPORTER_2"/>
    <property type="match status" value="1"/>
</dbReference>
<dbReference type="GO" id="GO:0005886">
    <property type="term" value="C:plasma membrane"/>
    <property type="evidence" value="ECO:0007669"/>
    <property type="project" value="UniProtKB-SubCell"/>
</dbReference>
<name>A0A9X1QRD5_9CORY</name>
<dbReference type="InterPro" id="IPR017871">
    <property type="entry name" value="ABC_transporter-like_CS"/>
</dbReference>